<feature type="chain" id="PRO_5035269490" description="Chitin-binding type-2 domain-containing protein" evidence="2">
    <location>
        <begin position="22"/>
        <end position="629"/>
    </location>
</feature>
<dbReference type="SUPFAM" id="SSF57625">
    <property type="entry name" value="Invertebrate chitin-binding proteins"/>
    <property type="match status" value="1"/>
</dbReference>
<feature type="compositionally biased region" description="Low complexity" evidence="1">
    <location>
        <begin position="545"/>
        <end position="558"/>
    </location>
</feature>
<keyword evidence="5" id="KW-1185">Reference proteome</keyword>
<dbReference type="PANTHER" id="PTHR22933">
    <property type="entry name" value="FI18007P1-RELATED"/>
    <property type="match status" value="1"/>
</dbReference>
<organism evidence="4 5">
    <name type="scientific">Daphnia galeata</name>
    <dbReference type="NCBI Taxonomy" id="27404"/>
    <lineage>
        <taxon>Eukaryota</taxon>
        <taxon>Metazoa</taxon>
        <taxon>Ecdysozoa</taxon>
        <taxon>Arthropoda</taxon>
        <taxon>Crustacea</taxon>
        <taxon>Branchiopoda</taxon>
        <taxon>Diplostraca</taxon>
        <taxon>Cladocera</taxon>
        <taxon>Anomopoda</taxon>
        <taxon>Daphniidae</taxon>
        <taxon>Daphnia</taxon>
    </lineage>
</organism>
<evidence type="ECO:0000313" key="4">
    <source>
        <dbReference type="EMBL" id="CAH0101058.1"/>
    </source>
</evidence>
<feature type="compositionally biased region" description="Polar residues" evidence="1">
    <location>
        <begin position="559"/>
        <end position="572"/>
    </location>
</feature>
<reference evidence="4" key="1">
    <citation type="submission" date="2021-11" db="EMBL/GenBank/DDBJ databases">
        <authorList>
            <person name="Schell T."/>
        </authorList>
    </citation>
    <scope>NUCLEOTIDE SEQUENCE</scope>
    <source>
        <strain evidence="4">M5</strain>
    </source>
</reference>
<feature type="region of interest" description="Disordered" evidence="1">
    <location>
        <begin position="134"/>
        <end position="156"/>
    </location>
</feature>
<dbReference type="Pfam" id="PF01607">
    <property type="entry name" value="CBM_14"/>
    <property type="match status" value="1"/>
</dbReference>
<evidence type="ECO:0000256" key="2">
    <source>
        <dbReference type="SAM" id="SignalP"/>
    </source>
</evidence>
<evidence type="ECO:0000259" key="3">
    <source>
        <dbReference type="PROSITE" id="PS50940"/>
    </source>
</evidence>
<feature type="region of interest" description="Disordered" evidence="1">
    <location>
        <begin position="539"/>
        <end position="574"/>
    </location>
</feature>
<keyword evidence="2" id="KW-0732">Signal</keyword>
<gene>
    <name evidence="4" type="ORF">DGAL_LOCUS3357</name>
</gene>
<dbReference type="Gene3D" id="2.170.140.10">
    <property type="entry name" value="Chitin binding domain"/>
    <property type="match status" value="1"/>
</dbReference>
<dbReference type="GO" id="GO:0005576">
    <property type="term" value="C:extracellular region"/>
    <property type="evidence" value="ECO:0007669"/>
    <property type="project" value="InterPro"/>
</dbReference>
<feature type="domain" description="Chitin-binding type-2" evidence="3">
    <location>
        <begin position="54"/>
        <end position="112"/>
    </location>
</feature>
<evidence type="ECO:0000256" key="1">
    <source>
        <dbReference type="SAM" id="MobiDB-lite"/>
    </source>
</evidence>
<dbReference type="GO" id="GO:0008061">
    <property type="term" value="F:chitin binding"/>
    <property type="evidence" value="ECO:0007669"/>
    <property type="project" value="InterPro"/>
</dbReference>
<accession>A0A8J2RH33</accession>
<evidence type="ECO:0000313" key="5">
    <source>
        <dbReference type="Proteomes" id="UP000789390"/>
    </source>
</evidence>
<proteinExistence type="predicted"/>
<dbReference type="AlphaFoldDB" id="A0A8J2RH33"/>
<dbReference type="InterPro" id="IPR036508">
    <property type="entry name" value="Chitin-bd_dom_sf"/>
</dbReference>
<dbReference type="EMBL" id="CAKKLH010000050">
    <property type="protein sequence ID" value="CAH0101058.1"/>
    <property type="molecule type" value="Genomic_DNA"/>
</dbReference>
<dbReference type="InterPro" id="IPR002557">
    <property type="entry name" value="Chitin-bd_dom"/>
</dbReference>
<dbReference type="PROSITE" id="PS50940">
    <property type="entry name" value="CHIT_BIND_II"/>
    <property type="match status" value="1"/>
</dbReference>
<dbReference type="PANTHER" id="PTHR22933:SF31">
    <property type="entry name" value="FI18007P1"/>
    <property type="match status" value="1"/>
</dbReference>
<dbReference type="InterPro" id="IPR052976">
    <property type="entry name" value="Scoloptoxin-like"/>
</dbReference>
<sequence>MSLASLYLGVVFVLSFIVVDCASMETSKPSRIGRKLLGRAGEDYPKFPVVPSTTFKCTQNKPGYYADVDALCQVFHVCQIDGRHDSFICPNGTLFNQNYFVCDWWYNVDCSAAPSLYILNELLFQHPLLSAREHANTNSQPANPDPSTNSYDVKHPSRILPARPENFASANQQQQHVVTATAAREHHPQQQQQQLPSPNAGEKYGSKIPSVNRMGGLETAELIENNLVDNRKIALVAPVTDSEVLLEMTEASPTTIQPFNEEEFTSNLKLKLNVEEQQFVALIFTTNAPEGLDENNNIVNTLITSPSPSQDTYNLTGGKLAESSTDSGVESVQNIVTANEQQLDEEFSTVQPNLANVDAQTSAVVVTENSASEKDFDDYGTTTHSSPTTDPAAHFLELPDISPAVESTEYSSSTNKTISSSSDLVVVADSTESNFVTELETTTFPAVSLQSSTDSVVPQELPELQATAAPDLLSSPIVESLDFNLLTDSNSFSSSINFDQSNNNATDPTALLINVQVSTTAFAETSIIPSNNINADFSNSSQQLTTPTTSASVTTTSSYKETTPAASTTSKPIKNKDSPVISLITYSNGKQTLYEKLKPTLVGDTRPIIPAVYGRKIHPRGGNKNPKSF</sequence>
<feature type="compositionally biased region" description="Low complexity" evidence="1">
    <location>
        <begin position="170"/>
        <end position="182"/>
    </location>
</feature>
<comment type="caution">
    <text evidence="4">The sequence shown here is derived from an EMBL/GenBank/DDBJ whole genome shotgun (WGS) entry which is preliminary data.</text>
</comment>
<feature type="region of interest" description="Disordered" evidence="1">
    <location>
        <begin position="168"/>
        <end position="211"/>
    </location>
</feature>
<feature type="compositionally biased region" description="Polar residues" evidence="1">
    <location>
        <begin position="136"/>
        <end position="151"/>
    </location>
</feature>
<feature type="signal peptide" evidence="2">
    <location>
        <begin position="1"/>
        <end position="21"/>
    </location>
</feature>
<dbReference type="SMART" id="SM00494">
    <property type="entry name" value="ChtBD2"/>
    <property type="match status" value="1"/>
</dbReference>
<protein>
    <recommendedName>
        <fullName evidence="3">Chitin-binding type-2 domain-containing protein</fullName>
    </recommendedName>
</protein>
<name>A0A8J2RH33_9CRUS</name>
<dbReference type="OrthoDB" id="10052888at2759"/>
<dbReference type="Proteomes" id="UP000789390">
    <property type="component" value="Unassembled WGS sequence"/>
</dbReference>